<dbReference type="Pfam" id="PF00339">
    <property type="entry name" value="Arrestin_N"/>
    <property type="match status" value="1"/>
</dbReference>
<keyword evidence="6" id="KW-1185">Reference proteome</keyword>
<evidence type="ECO:0000256" key="1">
    <source>
        <dbReference type="ARBA" id="ARBA00005298"/>
    </source>
</evidence>
<evidence type="ECO:0000313" key="5">
    <source>
        <dbReference type="EMBL" id="KAK9885191.1"/>
    </source>
</evidence>
<organism evidence="5 6">
    <name type="scientific">Henosepilachna vigintioctopunctata</name>
    <dbReference type="NCBI Taxonomy" id="420089"/>
    <lineage>
        <taxon>Eukaryota</taxon>
        <taxon>Metazoa</taxon>
        <taxon>Ecdysozoa</taxon>
        <taxon>Arthropoda</taxon>
        <taxon>Hexapoda</taxon>
        <taxon>Insecta</taxon>
        <taxon>Pterygota</taxon>
        <taxon>Neoptera</taxon>
        <taxon>Endopterygota</taxon>
        <taxon>Coleoptera</taxon>
        <taxon>Polyphaga</taxon>
        <taxon>Cucujiformia</taxon>
        <taxon>Coccinelloidea</taxon>
        <taxon>Coccinellidae</taxon>
        <taxon>Epilachninae</taxon>
        <taxon>Epilachnini</taxon>
        <taxon>Henosepilachna</taxon>
    </lineage>
</organism>
<dbReference type="InterPro" id="IPR011021">
    <property type="entry name" value="Arrestin-like_N"/>
</dbReference>
<evidence type="ECO:0000259" key="4">
    <source>
        <dbReference type="SMART" id="SM01017"/>
    </source>
</evidence>
<accession>A0AAW1UNL6</accession>
<sequence length="358" mass="40132">MSIKILLNNQGPIYPGALLQGKVSCNFNSSRDVRSIKIRCYGKEHTEWRGSGKNNPRYTATHYFFQMETKLFEPENSAMLPGTYTYPFTFLLPENLPSTFEFPYGYIRYSLKGIIDIPLAVDPRDRIDLQLISVLDISTLPANLRQPCHASQESSLNCCLFFSSEPIKMEAQLNKLVFLPGETIRINLEIQNMSNDNVENVVVKLIRCFVAHSEVPRHDTRFINEDLLTKNLAGIGAHGQQIYDVDLVLPRDLPVPNMTYCQLLEGIYRLDVTGSSSGMCGKLNIVIAEIRVGHVDGPSWRSNNTSHPAQNSSQSTGYPYPSAPKNTTIYSNPLENINPTAPPPSYNDVSTGLLKNRD</sequence>
<dbReference type="InterPro" id="IPR014756">
    <property type="entry name" value="Ig_E-set"/>
</dbReference>
<dbReference type="EMBL" id="JARQZJ010000095">
    <property type="protein sequence ID" value="KAK9885191.1"/>
    <property type="molecule type" value="Genomic_DNA"/>
</dbReference>
<comment type="similarity">
    <text evidence="1">Belongs to the arrestin family.</text>
</comment>
<feature type="compositionally biased region" description="Polar residues" evidence="3">
    <location>
        <begin position="324"/>
        <end position="339"/>
    </location>
</feature>
<evidence type="ECO:0000313" key="6">
    <source>
        <dbReference type="Proteomes" id="UP001431783"/>
    </source>
</evidence>
<dbReference type="GO" id="GO:0005737">
    <property type="term" value="C:cytoplasm"/>
    <property type="evidence" value="ECO:0007669"/>
    <property type="project" value="TreeGrafter"/>
</dbReference>
<dbReference type="InterPro" id="IPR011022">
    <property type="entry name" value="Arrestin_C-like"/>
</dbReference>
<gene>
    <name evidence="5" type="ORF">WA026_010698</name>
</gene>
<dbReference type="AlphaFoldDB" id="A0AAW1UNL6"/>
<dbReference type="Pfam" id="PF02752">
    <property type="entry name" value="Arrestin_C"/>
    <property type="match status" value="1"/>
</dbReference>
<dbReference type="Proteomes" id="UP001431783">
    <property type="component" value="Unassembled WGS sequence"/>
</dbReference>
<dbReference type="PANTHER" id="PTHR11188:SF17">
    <property type="entry name" value="FI21816P1"/>
    <property type="match status" value="1"/>
</dbReference>
<comment type="caution">
    <text evidence="5">The sequence shown here is derived from an EMBL/GenBank/DDBJ whole genome shotgun (WGS) entry which is preliminary data.</text>
</comment>
<feature type="region of interest" description="Disordered" evidence="3">
    <location>
        <begin position="298"/>
        <end position="358"/>
    </location>
</feature>
<dbReference type="PANTHER" id="PTHR11188">
    <property type="entry name" value="ARRESTIN DOMAIN CONTAINING PROTEIN"/>
    <property type="match status" value="1"/>
</dbReference>
<name>A0AAW1UNL6_9CUCU</name>
<reference evidence="5 6" key="1">
    <citation type="submission" date="2023-03" db="EMBL/GenBank/DDBJ databases">
        <title>Genome insight into feeding habits of ladybird beetles.</title>
        <authorList>
            <person name="Li H.-S."/>
            <person name="Huang Y.-H."/>
            <person name="Pang H."/>
        </authorList>
    </citation>
    <scope>NUCLEOTIDE SEQUENCE [LARGE SCALE GENOMIC DNA]</scope>
    <source>
        <strain evidence="5">SYSU_2023b</strain>
        <tissue evidence="5">Whole body</tissue>
    </source>
</reference>
<feature type="domain" description="Arrestin C-terminal-like" evidence="4">
    <location>
        <begin position="163"/>
        <end position="292"/>
    </location>
</feature>
<dbReference type="GO" id="GO:0015031">
    <property type="term" value="P:protein transport"/>
    <property type="evidence" value="ECO:0007669"/>
    <property type="project" value="TreeGrafter"/>
</dbReference>
<dbReference type="Gene3D" id="2.60.40.640">
    <property type="match status" value="2"/>
</dbReference>
<feature type="compositionally biased region" description="Polar residues" evidence="3">
    <location>
        <begin position="300"/>
        <end position="317"/>
    </location>
</feature>
<keyword evidence="2" id="KW-0716">Sensory transduction</keyword>
<dbReference type="SMART" id="SM01017">
    <property type="entry name" value="Arrestin_C"/>
    <property type="match status" value="1"/>
</dbReference>
<dbReference type="SUPFAM" id="SSF81296">
    <property type="entry name" value="E set domains"/>
    <property type="match status" value="2"/>
</dbReference>
<evidence type="ECO:0000256" key="2">
    <source>
        <dbReference type="ARBA" id="ARBA00022606"/>
    </source>
</evidence>
<dbReference type="InterPro" id="IPR050357">
    <property type="entry name" value="Arrestin_domain-protein"/>
</dbReference>
<protein>
    <recommendedName>
        <fullName evidence="4">Arrestin C-terminal-like domain-containing protein</fullName>
    </recommendedName>
</protein>
<dbReference type="InterPro" id="IPR014752">
    <property type="entry name" value="Arrestin-like_C"/>
</dbReference>
<evidence type="ECO:0000256" key="3">
    <source>
        <dbReference type="SAM" id="MobiDB-lite"/>
    </source>
</evidence>
<proteinExistence type="inferred from homology"/>